<dbReference type="SMART" id="SM00079">
    <property type="entry name" value="PBPe"/>
    <property type="match status" value="1"/>
</dbReference>
<evidence type="ECO:0000256" key="19">
    <source>
        <dbReference type="PIRSR" id="PIRSR601508-3"/>
    </source>
</evidence>
<keyword evidence="25" id="KW-1185">Reference proteome</keyword>
<reference evidence="24" key="1">
    <citation type="submission" date="2022-01" db="EMBL/GenBank/DDBJ databases">
        <title>Genome Sequence Resource for Two Populations of Ditylenchus destructor, the Migratory Endoparasitic Phytonematode.</title>
        <authorList>
            <person name="Zhang H."/>
            <person name="Lin R."/>
            <person name="Xie B."/>
        </authorList>
    </citation>
    <scope>NUCLEOTIDE SEQUENCE</scope>
    <source>
        <strain evidence="24">BazhouSP</strain>
    </source>
</reference>
<feature type="binding site" evidence="17">
    <location>
        <position position="694"/>
    </location>
    <ligand>
        <name>L-glutamate</name>
        <dbReference type="ChEBI" id="CHEBI:29985"/>
    </ligand>
</feature>
<dbReference type="FunFam" id="3.40.190.10:FF:000241">
    <property type="entry name" value="Glutamate receptor 2"/>
    <property type="match status" value="1"/>
</dbReference>
<feature type="transmembrane region" description="Helical" evidence="21">
    <location>
        <begin position="832"/>
        <end position="854"/>
    </location>
</feature>
<comment type="caution">
    <text evidence="24">The sequence shown here is derived from an EMBL/GenBank/DDBJ whole genome shotgun (WGS) entry which is preliminary data.</text>
</comment>
<evidence type="ECO:0000313" key="24">
    <source>
        <dbReference type="EMBL" id="KAI1713423.1"/>
    </source>
</evidence>
<feature type="site" description="Crucial to convey clamshell closure to channel opening" evidence="18">
    <location>
        <position position="673"/>
    </location>
</feature>
<keyword evidence="10" id="KW-0675">Receptor</keyword>
<dbReference type="InterPro" id="IPR001508">
    <property type="entry name" value="Iono_Glu_rcpt_met"/>
</dbReference>
<dbReference type="Proteomes" id="UP001201812">
    <property type="component" value="Unassembled WGS sequence"/>
</dbReference>
<evidence type="ECO:0000313" key="25">
    <source>
        <dbReference type="Proteomes" id="UP001201812"/>
    </source>
</evidence>
<gene>
    <name evidence="24" type="ORF">DdX_08936</name>
</gene>
<evidence type="ECO:0000256" key="9">
    <source>
        <dbReference type="ARBA" id="ARBA00023136"/>
    </source>
</evidence>
<comment type="subcellular location">
    <subcellularLocation>
        <location evidence="15">Postsynaptic cell membrane</location>
        <topology evidence="15">Multi-pass membrane protein</topology>
    </subcellularLocation>
</comment>
<dbReference type="FunFam" id="3.40.190.10:FF:000189">
    <property type="entry name" value="Glutamate receptor 1"/>
    <property type="match status" value="1"/>
</dbReference>
<protein>
    <recommendedName>
        <fullName evidence="16">Glutamate receptor 1</fullName>
    </recommendedName>
</protein>
<evidence type="ECO:0000259" key="22">
    <source>
        <dbReference type="SMART" id="SM00079"/>
    </source>
</evidence>
<evidence type="ECO:0000256" key="16">
    <source>
        <dbReference type="ARBA" id="ARBA00072754"/>
    </source>
</evidence>
<sequence>MPDDREQGVTATLNYTVNRLNSAIQNVFLLAHKNRALRTATGDTWGIMNRVCQELKSGFMVMLTGEGEQRPHEAYYSVSTSLEVPLVNWDLSPILPSQIQSNNFEVSLKPPNSELIADLIVIKKWGSFIYLHDVENSDKASQNIQQIYTHLRTITNESISSEILQLPKLTTDFPEFLRLFNHRRFSHPTSSRVIIDASTAYRQQQLLQAIRSAQFNQINYHWVVANFDFHPYDVDMFQIGNINITGFQIINRESREYSLLLRHIEQSKFAEQTEGSVDLEARLAFVHDSLIVTKMALESSLKKNDSIFHSNFRHGELYNREYPGIYCHPSSDKDNPNRPFATFEHGRLIAKAMNTLKLTNSDDTLTGPVEFDRNGVRQNFFVTVIDLASNSKSAFNKKEFFFWKQGTGFLTNRTVAQHTRKTSATSDAGRKKVIKVVTVLVEPFVMIKRDCEHSNASECQGNERFEGYCIDLLKLLSDRIEDFNYEIFLSAGNKYGAKQPDGSWDGAVGYLLRGEADMAVASLTINQDRERVVDFSKPYMTTGISIMIKKPDKQEFSVFSFMQPLSSEIWMYIIFAYVGVSVVIFLVSRFSPYEWRVEEMANGGFTISNDFSVYNCLWFTLAAFMQQGTDILPRSISGRIASSAWWFFTMIIVSSYTANLAAFLTLEKMQAPIESVEDLAKQTKIKYGIQQGGSTAQFFKYSSVQIYQRMWRFMESQVPSVFTSSYAEGIERVRSHKGRYAFLLEATANEYANTRKPCDTMKVGANLNSVGYGVATPFGSQWKDLVNLAILALQEKGELKKLENKWWYDRGQCDGGISDGSSASLNLSKVAGIFYILMGGMIASMIAALGEFLYRSRIEARKGQINSMKNLRASFCGQLKLSLQGGAVAKEGSSAHEALKRHKAASLLPANYHSEPTAGPNVASQQDKNLLFSPSAPMKRNNILKKDAKESSNASTKPPIPQQKSAKPYNTMV</sequence>
<feature type="transmembrane region" description="Helical" evidence="21">
    <location>
        <begin position="644"/>
        <end position="666"/>
    </location>
</feature>
<feature type="disulfide bond" evidence="19">
    <location>
        <begin position="758"/>
        <end position="813"/>
    </location>
</feature>
<dbReference type="Pfam" id="PF00060">
    <property type="entry name" value="Lig_chan"/>
    <property type="match status" value="1"/>
</dbReference>
<feature type="binding site" evidence="17">
    <location>
        <position position="695"/>
    </location>
    <ligand>
        <name>L-glutamate</name>
        <dbReference type="ChEBI" id="CHEBI:29985"/>
    </ligand>
</feature>
<accession>A0AAD4N6V8</accession>
<dbReference type="SUPFAM" id="SSF53850">
    <property type="entry name" value="Periplasmic binding protein-like II"/>
    <property type="match status" value="1"/>
</dbReference>
<dbReference type="EMBL" id="JAKKPZ010000015">
    <property type="protein sequence ID" value="KAI1713423.1"/>
    <property type="molecule type" value="Genomic_DNA"/>
</dbReference>
<dbReference type="FunFam" id="1.10.287.70:FF:000064">
    <property type="entry name" value="Glutamate receptor ionotropic, kainate"/>
    <property type="match status" value="1"/>
</dbReference>
<evidence type="ECO:0000256" key="18">
    <source>
        <dbReference type="PIRSR" id="PIRSR601508-2"/>
    </source>
</evidence>
<keyword evidence="2" id="KW-0813">Transport</keyword>
<dbReference type="InterPro" id="IPR028082">
    <property type="entry name" value="Peripla_BP_I"/>
</dbReference>
<proteinExistence type="inferred from homology"/>
<feature type="disulfide bond" evidence="19">
    <location>
        <begin position="52"/>
        <end position="327"/>
    </location>
</feature>
<feature type="binding site" evidence="17">
    <location>
        <position position="745"/>
    </location>
    <ligand>
        <name>L-glutamate</name>
        <dbReference type="ChEBI" id="CHEBI:29985"/>
    </ligand>
</feature>
<evidence type="ECO:0000256" key="21">
    <source>
        <dbReference type="SAM" id="Phobius"/>
    </source>
</evidence>
<evidence type="ECO:0000256" key="6">
    <source>
        <dbReference type="ARBA" id="ARBA00022989"/>
    </source>
</evidence>
<dbReference type="PRINTS" id="PR00177">
    <property type="entry name" value="NMDARECEPTOR"/>
</dbReference>
<evidence type="ECO:0000256" key="12">
    <source>
        <dbReference type="ARBA" id="ARBA00023257"/>
    </source>
</evidence>
<feature type="region of interest" description="Disordered" evidence="20">
    <location>
        <begin position="911"/>
        <end position="973"/>
    </location>
</feature>
<feature type="binding site" evidence="17">
    <location>
        <position position="524"/>
    </location>
    <ligand>
        <name>L-glutamate</name>
        <dbReference type="ChEBI" id="CHEBI:29985"/>
    </ligand>
</feature>
<dbReference type="Gene3D" id="1.10.287.70">
    <property type="match status" value="1"/>
</dbReference>
<dbReference type="GO" id="GO:0008328">
    <property type="term" value="C:ionotropic glutamate receptor complex"/>
    <property type="evidence" value="ECO:0007669"/>
    <property type="project" value="UniProtKB-ARBA"/>
</dbReference>
<organism evidence="24 25">
    <name type="scientific">Ditylenchus destructor</name>
    <dbReference type="NCBI Taxonomy" id="166010"/>
    <lineage>
        <taxon>Eukaryota</taxon>
        <taxon>Metazoa</taxon>
        <taxon>Ecdysozoa</taxon>
        <taxon>Nematoda</taxon>
        <taxon>Chromadorea</taxon>
        <taxon>Rhabditida</taxon>
        <taxon>Tylenchina</taxon>
        <taxon>Tylenchomorpha</taxon>
        <taxon>Sphaerularioidea</taxon>
        <taxon>Anguinidae</taxon>
        <taxon>Anguininae</taxon>
        <taxon>Ditylenchus</taxon>
    </lineage>
</organism>
<dbReference type="SUPFAM" id="SSF53822">
    <property type="entry name" value="Periplasmic binding protein-like I"/>
    <property type="match status" value="1"/>
</dbReference>
<keyword evidence="4 21" id="KW-0812">Transmembrane</keyword>
<keyword evidence="12" id="KW-0628">Postsynaptic cell membrane</keyword>
<dbReference type="Pfam" id="PF01094">
    <property type="entry name" value="ANF_receptor"/>
    <property type="match status" value="1"/>
</dbReference>
<evidence type="ECO:0000256" key="17">
    <source>
        <dbReference type="PIRSR" id="PIRSR601508-1"/>
    </source>
</evidence>
<dbReference type="InterPro" id="IPR001320">
    <property type="entry name" value="Iontro_rcpt_C"/>
</dbReference>
<keyword evidence="14" id="KW-0407">Ion channel</keyword>
<dbReference type="InterPro" id="IPR001828">
    <property type="entry name" value="ANF_lig-bd_rcpt"/>
</dbReference>
<keyword evidence="13" id="KW-1071">Ligand-gated ion channel</keyword>
<keyword evidence="6 21" id="KW-1133">Transmembrane helix</keyword>
<evidence type="ECO:0000256" key="11">
    <source>
        <dbReference type="ARBA" id="ARBA00023180"/>
    </source>
</evidence>
<dbReference type="GO" id="GO:0004970">
    <property type="term" value="F:glutamate-gated receptor activity"/>
    <property type="evidence" value="ECO:0007669"/>
    <property type="project" value="UniProtKB-ARBA"/>
</dbReference>
<keyword evidence="8" id="KW-0406">Ion transport</keyword>
<feature type="transmembrane region" description="Helical" evidence="21">
    <location>
        <begin position="569"/>
        <end position="587"/>
    </location>
</feature>
<evidence type="ECO:0000259" key="23">
    <source>
        <dbReference type="SMART" id="SM00918"/>
    </source>
</evidence>
<dbReference type="SMART" id="SM00918">
    <property type="entry name" value="Lig_chan-Glu_bd"/>
    <property type="match status" value="1"/>
</dbReference>
<evidence type="ECO:0000256" key="5">
    <source>
        <dbReference type="ARBA" id="ARBA00022729"/>
    </source>
</evidence>
<evidence type="ECO:0000256" key="13">
    <source>
        <dbReference type="ARBA" id="ARBA00023286"/>
    </source>
</evidence>
<keyword evidence="3" id="KW-1003">Cell membrane</keyword>
<keyword evidence="5" id="KW-0732">Signal</keyword>
<dbReference type="AlphaFoldDB" id="A0AAD4N6V8"/>
<feature type="domain" description="Ionotropic glutamate receptor C-terminal" evidence="22">
    <location>
        <begin position="433"/>
        <end position="809"/>
    </location>
</feature>
<keyword evidence="7" id="KW-0770">Synapse</keyword>
<dbReference type="Gene3D" id="3.40.50.2300">
    <property type="match status" value="2"/>
</dbReference>
<comment type="similarity">
    <text evidence="1">Belongs to the glutamate-gated ion channel (TC 1.A.10.1) family.</text>
</comment>
<dbReference type="InterPro" id="IPR015683">
    <property type="entry name" value="Ionotropic_Glu_rcpt"/>
</dbReference>
<evidence type="ECO:0000256" key="10">
    <source>
        <dbReference type="ARBA" id="ARBA00023170"/>
    </source>
</evidence>
<dbReference type="PANTHER" id="PTHR18966">
    <property type="entry name" value="IONOTROPIC GLUTAMATE RECEPTOR"/>
    <property type="match status" value="1"/>
</dbReference>
<evidence type="ECO:0000256" key="14">
    <source>
        <dbReference type="ARBA" id="ARBA00023303"/>
    </source>
</evidence>
<name>A0AAD4N6V8_9BILA</name>
<evidence type="ECO:0000256" key="2">
    <source>
        <dbReference type="ARBA" id="ARBA00022448"/>
    </source>
</evidence>
<feature type="binding site" evidence="17">
    <location>
        <position position="529"/>
    </location>
    <ligand>
        <name>L-glutamate</name>
        <dbReference type="ChEBI" id="CHEBI:29985"/>
    </ligand>
</feature>
<keyword evidence="11" id="KW-0325">Glycoprotein</keyword>
<dbReference type="Gene3D" id="3.40.190.10">
    <property type="entry name" value="Periplasmic binding protein-like II"/>
    <property type="match status" value="2"/>
</dbReference>
<dbReference type="InterPro" id="IPR019594">
    <property type="entry name" value="Glu/Gly-bd"/>
</dbReference>
<feature type="domain" description="Ionotropic glutamate receptor L-glutamate and glycine-binding" evidence="23">
    <location>
        <begin position="443"/>
        <end position="513"/>
    </location>
</feature>
<feature type="site" description="Interaction with the cone snail toxin Con-ikot-ikot" evidence="18">
    <location>
        <position position="700"/>
    </location>
</feature>
<dbReference type="Pfam" id="PF10613">
    <property type="entry name" value="Lig_chan-Glu_bd"/>
    <property type="match status" value="1"/>
</dbReference>
<keyword evidence="9 21" id="KW-0472">Membrane</keyword>
<evidence type="ECO:0000256" key="20">
    <source>
        <dbReference type="SAM" id="MobiDB-lite"/>
    </source>
</evidence>
<dbReference type="GO" id="GO:0045211">
    <property type="term" value="C:postsynaptic membrane"/>
    <property type="evidence" value="ECO:0007669"/>
    <property type="project" value="UniProtKB-SubCell"/>
</dbReference>
<evidence type="ECO:0000256" key="8">
    <source>
        <dbReference type="ARBA" id="ARBA00023065"/>
    </source>
</evidence>
<evidence type="ECO:0000256" key="3">
    <source>
        <dbReference type="ARBA" id="ARBA00022475"/>
    </source>
</evidence>
<evidence type="ECO:0000256" key="4">
    <source>
        <dbReference type="ARBA" id="ARBA00022692"/>
    </source>
</evidence>
<evidence type="ECO:0000256" key="7">
    <source>
        <dbReference type="ARBA" id="ARBA00023018"/>
    </source>
</evidence>
<evidence type="ECO:0000256" key="15">
    <source>
        <dbReference type="ARBA" id="ARBA00034104"/>
    </source>
</evidence>
<evidence type="ECO:0000256" key="1">
    <source>
        <dbReference type="ARBA" id="ARBA00008685"/>
    </source>
</evidence>
<keyword evidence="19" id="KW-1015">Disulfide bond</keyword>